<dbReference type="PANTHER" id="PTHR45527">
    <property type="entry name" value="NONRIBOSOMAL PEPTIDE SYNTHETASE"/>
    <property type="match status" value="1"/>
</dbReference>
<evidence type="ECO:0000256" key="4">
    <source>
        <dbReference type="ARBA" id="ARBA00022553"/>
    </source>
</evidence>
<dbReference type="GO" id="GO:0017000">
    <property type="term" value="P:antibiotic biosynthetic process"/>
    <property type="evidence" value="ECO:0007669"/>
    <property type="project" value="UniProtKB-KW"/>
</dbReference>
<evidence type="ECO:0000256" key="6">
    <source>
        <dbReference type="ARBA" id="ARBA00023194"/>
    </source>
</evidence>
<dbReference type="Gene3D" id="2.30.38.10">
    <property type="entry name" value="Luciferase, Domain 3"/>
    <property type="match status" value="1"/>
</dbReference>
<feature type="domain" description="Carrier" evidence="7">
    <location>
        <begin position="2306"/>
        <end position="2381"/>
    </location>
</feature>
<dbReference type="FunFam" id="3.30.300.30:FF:000010">
    <property type="entry name" value="Enterobactin synthetase component F"/>
    <property type="match status" value="1"/>
</dbReference>
<comment type="similarity">
    <text evidence="2">Belongs to the ATP-dependent AMP-binding enzyme family.</text>
</comment>
<dbReference type="NCBIfam" id="NF003417">
    <property type="entry name" value="PRK04813.1"/>
    <property type="match status" value="3"/>
</dbReference>
<evidence type="ECO:0000256" key="3">
    <source>
        <dbReference type="ARBA" id="ARBA00022450"/>
    </source>
</evidence>
<comment type="cofactor">
    <cofactor evidence="1">
        <name>pantetheine 4'-phosphate</name>
        <dbReference type="ChEBI" id="CHEBI:47942"/>
    </cofactor>
</comment>
<dbReference type="SMART" id="SM00823">
    <property type="entry name" value="PKS_PP"/>
    <property type="match status" value="2"/>
</dbReference>
<dbReference type="Pfam" id="PF00501">
    <property type="entry name" value="AMP-binding"/>
    <property type="match status" value="3"/>
</dbReference>
<dbReference type="Pfam" id="PF00668">
    <property type="entry name" value="Condensation"/>
    <property type="match status" value="4"/>
</dbReference>
<dbReference type="GO" id="GO:0072330">
    <property type="term" value="P:monocarboxylic acid biosynthetic process"/>
    <property type="evidence" value="ECO:0007669"/>
    <property type="project" value="UniProtKB-ARBA"/>
</dbReference>
<reference evidence="8" key="1">
    <citation type="journal article" date="2014" name="BMC Genomics">
        <title>Genome based analysis of type-I polyketide synthase and nonribosomal peptide synthetase gene clusters in seven strains of five representative Nocardia species.</title>
        <authorList>
            <person name="Komaki H."/>
            <person name="Ichikawa N."/>
            <person name="Hosoyama A."/>
            <person name="Takahashi-Nakaguchi A."/>
            <person name="Matsuzawa T."/>
            <person name="Suzuki K."/>
            <person name="Fujita N."/>
            <person name="Gonoi T."/>
        </authorList>
    </citation>
    <scope>NUCLEOTIDE SEQUENCE</scope>
    <source>
        <strain evidence="8">IFM 11049</strain>
    </source>
</reference>
<protein>
    <submittedName>
        <fullName evidence="8">Non-ribosomal peptide synthetase</fullName>
    </submittedName>
</protein>
<dbReference type="FunFam" id="3.40.50.980:FF:000002">
    <property type="entry name" value="Enterobactin synthetase component F"/>
    <property type="match status" value="1"/>
</dbReference>
<dbReference type="InterPro" id="IPR020806">
    <property type="entry name" value="PKS_PP-bd"/>
</dbReference>
<keyword evidence="3" id="KW-0596">Phosphopantetheine</keyword>
<keyword evidence="6" id="KW-0045">Antibiotic biosynthesis</keyword>
<organism evidence="8">
    <name type="scientific">Nocardia otitidiscaviarum</name>
    <dbReference type="NCBI Taxonomy" id="1823"/>
    <lineage>
        <taxon>Bacteria</taxon>
        <taxon>Bacillati</taxon>
        <taxon>Actinomycetota</taxon>
        <taxon>Actinomycetes</taxon>
        <taxon>Mycobacteriales</taxon>
        <taxon>Nocardiaceae</taxon>
        <taxon>Nocardia</taxon>
    </lineage>
</organism>
<dbReference type="FunFam" id="3.40.50.980:FF:000001">
    <property type="entry name" value="Non-ribosomal peptide synthetase"/>
    <property type="match status" value="2"/>
</dbReference>
<dbReference type="Gene3D" id="3.30.559.30">
    <property type="entry name" value="Nonribosomal peptide synthetase, condensation domain"/>
    <property type="match status" value="4"/>
</dbReference>
<dbReference type="InterPro" id="IPR001242">
    <property type="entry name" value="Condensation_dom"/>
</dbReference>
<dbReference type="GO" id="GO:0008610">
    <property type="term" value="P:lipid biosynthetic process"/>
    <property type="evidence" value="ECO:0007669"/>
    <property type="project" value="UniProtKB-ARBA"/>
</dbReference>
<dbReference type="GO" id="GO:0044550">
    <property type="term" value="P:secondary metabolite biosynthetic process"/>
    <property type="evidence" value="ECO:0007669"/>
    <property type="project" value="UniProtKB-ARBA"/>
</dbReference>
<dbReference type="EMBL" id="AB700576">
    <property type="protein sequence ID" value="BAO99097.1"/>
    <property type="molecule type" value="Genomic_DNA"/>
</dbReference>
<keyword evidence="4" id="KW-0597">Phosphoprotein</keyword>
<dbReference type="PROSITE" id="PS50075">
    <property type="entry name" value="CARRIER"/>
    <property type="match status" value="2"/>
</dbReference>
<keyword evidence="5" id="KW-0677">Repeat</keyword>
<feature type="domain" description="Carrier" evidence="7">
    <location>
        <begin position="533"/>
        <end position="607"/>
    </location>
</feature>
<dbReference type="Gene3D" id="3.30.300.30">
    <property type="match status" value="2"/>
</dbReference>
<sequence>MDTVRRSARGSRRRRSGSPLFAQLLTAAVESAADAVAIRFNPTGAPADTRELTYRELDEASSKLARELIARGVGPGDVVAIGIARSIESVLSVWAVAKTGAAYVPVDPSYPPERIEYLLTDSGAVLGLTTSAHRAALGTTVYWVELDDPVRAERIDAHPAHPISYADRVRPLTEQHPAYVIYTSGSTGRPKGVVVTHTGLAGLVAAEREHYAVTGDSRVLHVCSPNFDVSVLELLLTFSSGATLVVSPPRVFGGDDLAELLRRERVSHMLITPAALESVDPTGLDELRVVVVAGDKFGPELVARWAVEGRSFYNGYGPTEATILATSTAAMVPGEPITIGPAIAGVGAFVLDTRLRPVPAGVTGELYLSGPALAQGYLARPGLTAERFVASPFGADTGNPGARLYRTGDLVRRREDGVIEYLGRSDFQVKIRGLRIELGEIDNALTTHPDIDFAVTMGKTLPSGATALVAYVLAKPGRAADPAALSEHVGRGLPAHMVPSAIVVLDHLPLTPNGKLDRDALPEPVFETTTTRAPSGPVEEKIAELFAELLRVHEIGADDSFFAIGGDSILSIQLVSRARAAGIVFTPQDVFEQRTVAALAKVAVVGDGGAPVTLEELPGRGVGTIPLTPVLADYLEDGVYNRFSQSMVLSLPEGIDRAALTETLDDVLAHHDILRARLVQGDGRFQLEVPEAGAVSADSLLAEGDIPAGATGAELARIGSAAMDATLDALDPAAGRMLAFAWLHRPDAADVLLIAAHHFVIDGVSWRILISDLVAAWMQRAAGQRPSLPAVGTSFRRWAHGLHEVAGSAARRAELPYWRQVLATPDPLLGTRELDSAVDTFATVRRFSVQVPADITEALLTEVPALYRGGVNDGLLAALALAVRGWRARRGIESPVTRVRLEGHGREESVLPGADITRTVGWFTTVYPVALDLSGIDAAAALEGGSVTAAALRSVKEQLIAVPDKGIGFGLLRYLDPESAAELDGRLAQIGFNYLGRVSASEVPEGMADAAWLPTDALGELSVDQDPTMPAGMVVDLNAIVTDGEDGPRMSVSVQYAAEILDEAAVRELAEDWVRALTAVARHVQDPAAGGLTPSDVPLVRVSQVELDGWRAAYPGLSDVLPLSPLGAGLLFHTQLTQGAADDYVTQFALELAGQVDLERLHRASQAILDRHAGLRAAFVTAADGTPVQVVVDSLEVPWRLLDVADEDIPALLEEDQRTRFDPAVAPLMRFTVYRTGTGRIHFVLTTHHLLFDGWSLPLLMKDLLVLYATHGDSSPLPPARPYRDYLAWLARQDRAATLDKWRDTLAGARPTAVSAVLERPEQAEIGYGEIEFEFTEAETQAVTAFAADAEVTVNTVVQAAWALLLATLTDREDVVFGAVVSGRPPQLDGVDDMIGLFVNTIPVRVRFDAEQSVRDLLTAVQAEQAGLLEHHYLGLAEIQSAAGTGAAFDSLVAYESYPVDAEGLQAAGGSIDGLEVAGVKSVTFTHYPVTVVVESGACLRFKIWHRRDTVGDPAARTLADLLRMLIGRFVGAPQDTFAARADWWRAGAVPGQLELPADRPRPATPSRRGGELRFDISGDVAAALAELARQTDSTLFTVVHAAFAVLLARLSGGTREIAVGAVSPELGAVHPGSAAVVLRTEIDPGIAFADLLAAVTRADTEVFGRAGGGSERLADVLDVIRSAAGHPPFQVLLTAGQTGRGERTALVDLQLDVTERTDTQGVALTYTYAVDLFDPATVLDFADRLGRILAAVAADARAVVGDIAVYAPGERELVLHEWNTPGVPVPDVTLVDLITAQAAGRPDAPAVRSGDTTLTFDELLRRANVVARALIAYGAGPETLVAVAVPRTEELPVALLAVLISGAGYLPVDTAYPAQRLEFMLADSQPACVLTTTGERDSVPAGDFPVVLLDEVASFSDAPVTDAERRAPLRADHLAYVIYTSGSTGVPKGVGVAHRNVVELFANTQAHFEFDENDVWTLFHSFAFDFSVWELWCALANGGAVVVVDHLTSRSPEQFRELLIRERVTVLNQTPSAFYQLAEADRAAAAQTGDYALRYVVFGGEALDLRQLRRWYDRHAPDAPTLVNMYGITETTVHVSFLALDEELAQQPSSIIGRALPGLGARVLDQRLHPAPVGVAGEIYVDGAQLSRGYLGRPGLTAARFVANPYGPPGSRMYRAGDVGRWAGFGGEANLEYAGRSDQQVQLRGFRIELGEIESALLRVPGISQAVVLVRDDNGVDQLVGYVVPEGDTALDPAEIKAALGEFLTAYMVPDAIVALDVLPLTPNGKLDRKALPAPEFGGSVEYRAPRTEVERVVAAEFAALLGATEVGVDDDFFALGGNSLLATRAVARINEALGANLAVRELFEASSVAALAARVVTGTAENRPPLVRAERPARVPLSLAQQRMWVINQLDPDSPAYNIPLALRLSGTLDIEALRLAVLDVLERHESLRTRYPVDADGIAYQDIVSVAEALPGGLAVEPLGNALHRMTEVLSAGFDVTAQVPIRALLCTDGDTGTEHYFVVVVHHITADGASLPPLARDLVTAYVSRCQGNPPAWSPLPVQYADFALWQHQVIGTDDDENSVAAGQLAFWRDRLDGAVGTLDLPLDRPRPAVRTLQGGATTFTVPAEVHEGLARIAREHNASLFMVVHAALAVLLSRLSGSGDVTIGTPIAGRGERVLDDVVGMFVNTLALRTAVDSAASFDELVDKARETDLAAYGNADIPFERVVEVVAPDRANAQDPLFQVVLSFQNTDRPDLELPGLSISALDTGAVSAKFDLQVTIDPRQWEDGAVGELAGALTYASDIFDESTIHTFGERLQRVLAAVAADPRQRVGAIEFGGVQQRSHSAAAGLSDAAPAVTRGTQLPLLLTAAVEDDPDGPALVWGEDALSYAELDARSSRLARVLIGRGCGPGTGVALRLDRGVDAVVATWAVLKSGAAVVPVAAAEAELPTDLVVKVGLTASAENSGNGVDWLVLVDPALVAEIAAASPRPVTYANRTRALQGGDLAFVHADRGLNYDELAELVNRVSGHTELTFESRTFRFGRPDALAAVVEVLAAGASGASVVVTAVPPHGALAEVLADEWVSHLFTDGAGLAELGGEPLEDLGAVVVDDGADLDAARRIPWLPAVVPLD</sequence>
<evidence type="ECO:0000256" key="2">
    <source>
        <dbReference type="ARBA" id="ARBA00006432"/>
    </source>
</evidence>
<accession>A0A060PTY5</accession>
<dbReference type="Gene3D" id="1.10.1200.10">
    <property type="entry name" value="ACP-like"/>
    <property type="match status" value="2"/>
</dbReference>
<dbReference type="NCBIfam" id="TIGR01733">
    <property type="entry name" value="AA-adenyl-dom"/>
    <property type="match status" value="2"/>
</dbReference>
<dbReference type="FunFam" id="1.10.1200.10:FF:000005">
    <property type="entry name" value="Nonribosomal peptide synthetase 1"/>
    <property type="match status" value="1"/>
</dbReference>
<name>A0A060PTY5_9NOCA</name>
<evidence type="ECO:0000256" key="5">
    <source>
        <dbReference type="ARBA" id="ARBA00022737"/>
    </source>
</evidence>
<dbReference type="GO" id="GO:0005829">
    <property type="term" value="C:cytosol"/>
    <property type="evidence" value="ECO:0007669"/>
    <property type="project" value="TreeGrafter"/>
</dbReference>
<dbReference type="GO" id="GO:0003824">
    <property type="term" value="F:catalytic activity"/>
    <property type="evidence" value="ECO:0007669"/>
    <property type="project" value="UniProtKB-KW"/>
</dbReference>
<dbReference type="UniPathway" id="UPA00011"/>
<dbReference type="InterPro" id="IPR006162">
    <property type="entry name" value="Ppantetheine_attach_site"/>
</dbReference>
<dbReference type="InterPro" id="IPR020845">
    <property type="entry name" value="AMP-binding_CS"/>
</dbReference>
<dbReference type="InterPro" id="IPR036736">
    <property type="entry name" value="ACP-like_sf"/>
</dbReference>
<dbReference type="Gene3D" id="3.40.50.980">
    <property type="match status" value="2"/>
</dbReference>
<dbReference type="PROSITE" id="PS00455">
    <property type="entry name" value="AMP_BINDING"/>
    <property type="match status" value="2"/>
</dbReference>
<dbReference type="RefSeq" id="WP_052373489.1">
    <property type="nucleotide sequence ID" value="NZ_JADLPU010000002.1"/>
</dbReference>
<dbReference type="InterPro" id="IPR023213">
    <property type="entry name" value="CAT-like_dom_sf"/>
</dbReference>
<dbReference type="CDD" id="cd17643">
    <property type="entry name" value="A_NRPS_Cytc1-like"/>
    <property type="match status" value="1"/>
</dbReference>
<dbReference type="FunFam" id="1.10.1200.10:FF:000016">
    <property type="entry name" value="Non-ribosomal peptide synthase"/>
    <property type="match status" value="1"/>
</dbReference>
<dbReference type="GO" id="GO:0043041">
    <property type="term" value="P:amino acid activation for nonribosomal peptide biosynthetic process"/>
    <property type="evidence" value="ECO:0007669"/>
    <property type="project" value="TreeGrafter"/>
</dbReference>
<dbReference type="SUPFAM" id="SSF56801">
    <property type="entry name" value="Acetyl-CoA synthetase-like"/>
    <property type="match status" value="3"/>
</dbReference>
<dbReference type="InterPro" id="IPR042099">
    <property type="entry name" value="ANL_N_sf"/>
</dbReference>
<dbReference type="InterPro" id="IPR000873">
    <property type="entry name" value="AMP-dep_synth/lig_dom"/>
</dbReference>
<dbReference type="InterPro" id="IPR025110">
    <property type="entry name" value="AMP-bd_C"/>
</dbReference>
<evidence type="ECO:0000256" key="1">
    <source>
        <dbReference type="ARBA" id="ARBA00001957"/>
    </source>
</evidence>
<dbReference type="Pfam" id="PF13193">
    <property type="entry name" value="AMP-binding_C"/>
    <property type="match status" value="2"/>
</dbReference>
<dbReference type="FunFam" id="3.40.50.12780:FF:000012">
    <property type="entry name" value="Non-ribosomal peptide synthetase"/>
    <property type="match status" value="2"/>
</dbReference>
<dbReference type="Gene3D" id="3.30.559.10">
    <property type="entry name" value="Chloramphenicol acetyltransferase-like domain"/>
    <property type="match status" value="3"/>
</dbReference>
<proteinExistence type="inferred from homology"/>
<dbReference type="PROSITE" id="PS00012">
    <property type="entry name" value="PHOSPHOPANTETHEINE"/>
    <property type="match status" value="2"/>
</dbReference>
<dbReference type="InterPro" id="IPR010060">
    <property type="entry name" value="NRPS_synth"/>
</dbReference>
<dbReference type="CDD" id="cd19540">
    <property type="entry name" value="LCL_NRPS-like"/>
    <property type="match status" value="1"/>
</dbReference>
<dbReference type="Gene3D" id="3.40.50.12780">
    <property type="entry name" value="N-terminal domain of ligase-like"/>
    <property type="match status" value="2"/>
</dbReference>
<dbReference type="GO" id="GO:0031177">
    <property type="term" value="F:phosphopantetheine binding"/>
    <property type="evidence" value="ECO:0007669"/>
    <property type="project" value="InterPro"/>
</dbReference>
<dbReference type="InterPro" id="IPR010071">
    <property type="entry name" value="AA_adenyl_dom"/>
</dbReference>
<dbReference type="InterPro" id="IPR045851">
    <property type="entry name" value="AMP-bd_C_sf"/>
</dbReference>
<dbReference type="SUPFAM" id="SSF47336">
    <property type="entry name" value="ACP-like"/>
    <property type="match status" value="2"/>
</dbReference>
<dbReference type="NCBIfam" id="TIGR01720">
    <property type="entry name" value="NRPS-para261"/>
    <property type="match status" value="1"/>
</dbReference>
<dbReference type="PANTHER" id="PTHR45527:SF14">
    <property type="entry name" value="PLIPASTATIN SYNTHASE SUBUNIT B"/>
    <property type="match status" value="1"/>
</dbReference>
<evidence type="ECO:0000259" key="7">
    <source>
        <dbReference type="PROSITE" id="PS50075"/>
    </source>
</evidence>
<dbReference type="InterPro" id="IPR009081">
    <property type="entry name" value="PP-bd_ACP"/>
</dbReference>
<dbReference type="CDD" id="cd19543">
    <property type="entry name" value="DCL_NRPS"/>
    <property type="match status" value="1"/>
</dbReference>
<evidence type="ECO:0000313" key="8">
    <source>
        <dbReference type="EMBL" id="BAO99097.1"/>
    </source>
</evidence>
<dbReference type="SUPFAM" id="SSF52777">
    <property type="entry name" value="CoA-dependent acyltransferases"/>
    <property type="match status" value="7"/>
</dbReference>
<dbReference type="Pfam" id="PF00550">
    <property type="entry name" value="PP-binding"/>
    <property type="match status" value="2"/>
</dbReference>